<feature type="transmembrane region" description="Helical" evidence="5">
    <location>
        <begin position="247"/>
        <end position="268"/>
    </location>
</feature>
<comment type="catalytic activity">
    <reaction evidence="5">
        <text>a quinone + NADH + 5 H(+)(in) = a quinol + NAD(+) + 4 H(+)(out)</text>
        <dbReference type="Rhea" id="RHEA:57888"/>
        <dbReference type="ChEBI" id="CHEBI:15378"/>
        <dbReference type="ChEBI" id="CHEBI:24646"/>
        <dbReference type="ChEBI" id="CHEBI:57540"/>
        <dbReference type="ChEBI" id="CHEBI:57945"/>
        <dbReference type="ChEBI" id="CHEBI:132124"/>
    </reaction>
</comment>
<dbReference type="EMBL" id="JACXLC010000001">
    <property type="protein sequence ID" value="MBD2841709.1"/>
    <property type="molecule type" value="Genomic_DNA"/>
</dbReference>
<keyword evidence="5" id="KW-0520">NAD</keyword>
<keyword evidence="8" id="KW-0560">Oxidoreductase</keyword>
<dbReference type="InterPro" id="IPR001750">
    <property type="entry name" value="ND/Mrp_TM"/>
</dbReference>
<comment type="subcellular location">
    <subcellularLocation>
        <location evidence="5">Cell membrane</location>
        <topology evidence="5">Multi-pass membrane protein</topology>
    </subcellularLocation>
    <subcellularLocation>
        <location evidence="1">Endomembrane system</location>
        <topology evidence="1">Multi-pass membrane protein</topology>
    </subcellularLocation>
    <subcellularLocation>
        <location evidence="6">Membrane</location>
        <topology evidence="6">Multi-pass membrane protein</topology>
    </subcellularLocation>
</comment>
<feature type="transmembrane region" description="Helical" evidence="5">
    <location>
        <begin position="37"/>
        <end position="58"/>
    </location>
</feature>
<protein>
    <recommendedName>
        <fullName evidence="5">NADH-quinone oxidoreductase subunit N</fullName>
        <ecNumber evidence="5">7.1.1.-</ecNumber>
    </recommendedName>
    <alternativeName>
        <fullName evidence="5">NADH dehydrogenase I subunit N</fullName>
    </alternativeName>
    <alternativeName>
        <fullName evidence="5">NDH-1 subunit N</fullName>
    </alternativeName>
</protein>
<sequence length="492" mass="51567">MDFAPSFALIAPELLLTGAGLALLMVAAWGGDKAARFVAIAAAAALFGAGFMLVPGLHFGTDGPETIAFGGLMRVDSFALFAKALIYLAAIACLMIAPAFFNSAAAGQERGLRSEYPVLILFAALGMNIMVSAADFMTLYLGLELNSLASYVLAAILRRDTRSAEAGLKYFVLGALASGILLYGMSLLYGFTGGTDFATVRAGLTGELAIGALLGLIFVLAGLAFKIAAVPFHMWTPDVYEGAPTPVTMFFATAPKVAAVALTARVVFEVFGAQVTAWQQIVMFTALASIIFGALGAIGQENLKRLLAYSSINNVGFILLGLAVANEAGASAMLVYLFIYVAMSLGGFTALLMLRSEEGELFETFGDIRGLSVTQPAIAWCLLLFMFSLAGIPPLLGFYSKFVVFQATVEAGLIAFGAIAIAASVIGAFYYIKFVKVMFFDEPADVVKGSSGTAHWVLLFLTAAIISPLGYLLTPSLTDLADKAAAALFLAV</sequence>
<dbReference type="Pfam" id="PF00361">
    <property type="entry name" value="Proton_antipo_M"/>
    <property type="match status" value="1"/>
</dbReference>
<dbReference type="PANTHER" id="PTHR22773">
    <property type="entry name" value="NADH DEHYDROGENASE"/>
    <property type="match status" value="1"/>
</dbReference>
<dbReference type="HAMAP" id="MF_00445">
    <property type="entry name" value="NDH1_NuoN_1"/>
    <property type="match status" value="1"/>
</dbReference>
<name>A0ABR8KPC1_9SPHN</name>
<evidence type="ECO:0000256" key="3">
    <source>
        <dbReference type="ARBA" id="ARBA00022989"/>
    </source>
</evidence>
<keyword evidence="4 5" id="KW-0472">Membrane</keyword>
<feature type="domain" description="NADH:quinone oxidoreductase/Mrp antiporter transmembrane" evidence="7">
    <location>
        <begin position="133"/>
        <end position="426"/>
    </location>
</feature>
<comment type="caution">
    <text evidence="8">The sequence shown here is derived from an EMBL/GenBank/DDBJ whole genome shotgun (WGS) entry which is preliminary data.</text>
</comment>
<feature type="transmembrane region" description="Helical" evidence="5">
    <location>
        <begin position="209"/>
        <end position="235"/>
    </location>
</feature>
<comment type="subunit">
    <text evidence="5">NDH-1 is composed of 14 different subunits. Subunits NuoA, H, J, K, L, M, N constitute the membrane sector of the complex.</text>
</comment>
<feature type="transmembrane region" description="Helical" evidence="5">
    <location>
        <begin position="170"/>
        <end position="189"/>
    </location>
</feature>
<keyword evidence="2 5" id="KW-0812">Transmembrane</keyword>
<comment type="function">
    <text evidence="5">NDH-1 shuttles electrons from NADH, via FMN and iron-sulfur (Fe-S) centers, to quinones in the respiratory chain. The immediate electron acceptor for the enzyme in this species is believed to be ubiquinone. Couples the redox reaction to proton translocation (for every two electrons transferred, four hydrogen ions are translocated across the cytoplasmic membrane), and thus conserves the redox energy in a proton gradient.</text>
</comment>
<evidence type="ECO:0000256" key="2">
    <source>
        <dbReference type="ARBA" id="ARBA00022692"/>
    </source>
</evidence>
<proteinExistence type="inferred from homology"/>
<feature type="transmembrane region" description="Helical" evidence="5">
    <location>
        <begin position="337"/>
        <end position="356"/>
    </location>
</feature>
<feature type="transmembrane region" description="Helical" evidence="5">
    <location>
        <begin position="280"/>
        <end position="299"/>
    </location>
</feature>
<dbReference type="InterPro" id="IPR010096">
    <property type="entry name" value="NADH-Q_OxRdtase_suN/2"/>
</dbReference>
<dbReference type="RefSeq" id="WP_190787224.1">
    <property type="nucleotide sequence ID" value="NZ_JACXLC010000001.1"/>
</dbReference>
<feature type="transmembrane region" description="Helical" evidence="5">
    <location>
        <begin position="306"/>
        <end position="325"/>
    </location>
</feature>
<dbReference type="GO" id="GO:0016491">
    <property type="term" value="F:oxidoreductase activity"/>
    <property type="evidence" value="ECO:0007669"/>
    <property type="project" value="UniProtKB-KW"/>
</dbReference>
<keyword evidence="3 5" id="KW-1133">Transmembrane helix</keyword>
<reference evidence="8 9" key="1">
    <citation type="submission" date="2020-09" db="EMBL/GenBank/DDBJ databases">
        <authorList>
            <person name="Yoon J.-W."/>
        </authorList>
    </citation>
    <scope>NUCLEOTIDE SEQUENCE [LARGE SCALE GENOMIC DNA]</scope>
    <source>
        <strain evidence="8 9">KMU-140</strain>
    </source>
</reference>
<feature type="transmembrane region" description="Helical" evidence="5">
    <location>
        <begin position="453"/>
        <end position="473"/>
    </location>
</feature>
<keyword evidence="9" id="KW-1185">Reference proteome</keyword>
<feature type="transmembrane region" description="Helical" evidence="5">
    <location>
        <begin position="377"/>
        <end position="399"/>
    </location>
</feature>
<gene>
    <name evidence="5 8" type="primary">nuoN</name>
    <name evidence="8" type="ORF">IB285_05470</name>
</gene>
<evidence type="ECO:0000256" key="4">
    <source>
        <dbReference type="ARBA" id="ARBA00023136"/>
    </source>
</evidence>
<evidence type="ECO:0000313" key="8">
    <source>
        <dbReference type="EMBL" id="MBD2841709.1"/>
    </source>
</evidence>
<keyword evidence="5" id="KW-0874">Quinone</keyword>
<keyword evidence="5" id="KW-1003">Cell membrane</keyword>
<evidence type="ECO:0000256" key="5">
    <source>
        <dbReference type="HAMAP-Rule" id="MF_00445"/>
    </source>
</evidence>
<dbReference type="Proteomes" id="UP000635384">
    <property type="component" value="Unassembled WGS sequence"/>
</dbReference>
<feature type="transmembrane region" description="Helical" evidence="5">
    <location>
        <begin position="139"/>
        <end position="158"/>
    </location>
</feature>
<evidence type="ECO:0000256" key="1">
    <source>
        <dbReference type="ARBA" id="ARBA00004127"/>
    </source>
</evidence>
<keyword evidence="5" id="KW-0830">Ubiquinone</keyword>
<evidence type="ECO:0000259" key="7">
    <source>
        <dbReference type="Pfam" id="PF00361"/>
    </source>
</evidence>
<feature type="transmembrane region" description="Helical" evidence="5">
    <location>
        <begin position="78"/>
        <end position="104"/>
    </location>
</feature>
<feature type="transmembrane region" description="Helical" evidence="5">
    <location>
        <begin position="116"/>
        <end position="133"/>
    </location>
</feature>
<dbReference type="NCBIfam" id="NF004440">
    <property type="entry name" value="PRK05777.1-3"/>
    <property type="match status" value="1"/>
</dbReference>
<accession>A0ABR8KPC1</accession>
<organism evidence="8 9">
    <name type="scientific">Erythrobacter rubeus</name>
    <dbReference type="NCBI Taxonomy" id="2760803"/>
    <lineage>
        <taxon>Bacteria</taxon>
        <taxon>Pseudomonadati</taxon>
        <taxon>Pseudomonadota</taxon>
        <taxon>Alphaproteobacteria</taxon>
        <taxon>Sphingomonadales</taxon>
        <taxon>Erythrobacteraceae</taxon>
        <taxon>Erythrobacter/Porphyrobacter group</taxon>
        <taxon>Erythrobacter</taxon>
    </lineage>
</organism>
<keyword evidence="5" id="KW-0813">Transport</keyword>
<feature type="transmembrane region" description="Helical" evidence="5">
    <location>
        <begin position="411"/>
        <end position="432"/>
    </location>
</feature>
<feature type="transmembrane region" description="Helical" evidence="5">
    <location>
        <begin position="6"/>
        <end position="30"/>
    </location>
</feature>
<keyword evidence="5" id="KW-1278">Translocase</keyword>
<comment type="similarity">
    <text evidence="5">Belongs to the complex I subunit 2 family.</text>
</comment>
<evidence type="ECO:0000313" key="9">
    <source>
        <dbReference type="Proteomes" id="UP000635384"/>
    </source>
</evidence>
<evidence type="ECO:0000256" key="6">
    <source>
        <dbReference type="RuleBase" id="RU000320"/>
    </source>
</evidence>
<dbReference type="NCBIfam" id="TIGR01770">
    <property type="entry name" value="NDH_I_N"/>
    <property type="match status" value="1"/>
</dbReference>
<dbReference type="EC" id="7.1.1.-" evidence="5"/>